<dbReference type="Proteomes" id="UP001107558">
    <property type="component" value="Chromosome 2"/>
</dbReference>
<evidence type="ECO:0000256" key="1">
    <source>
        <dbReference type="SAM" id="Phobius"/>
    </source>
</evidence>
<keyword evidence="3" id="KW-1185">Reference proteome</keyword>
<keyword evidence="1" id="KW-0472">Membrane</keyword>
<evidence type="ECO:0000313" key="2">
    <source>
        <dbReference type="EMBL" id="KAG5678252.1"/>
    </source>
</evidence>
<feature type="transmembrane region" description="Helical" evidence="1">
    <location>
        <begin position="118"/>
        <end position="143"/>
    </location>
</feature>
<dbReference type="PANTHER" id="PTHR11360:SF229">
    <property type="entry name" value="AGAP007601-PA"/>
    <property type="match status" value="1"/>
</dbReference>
<name>A0A9J6C7W7_POLVA</name>
<feature type="transmembrane region" description="Helical" evidence="1">
    <location>
        <begin position="320"/>
        <end position="339"/>
    </location>
</feature>
<reference evidence="2" key="1">
    <citation type="submission" date="2021-03" db="EMBL/GenBank/DDBJ databases">
        <title>Chromosome level genome of the anhydrobiotic midge Polypedilum vanderplanki.</title>
        <authorList>
            <person name="Yoshida Y."/>
            <person name="Kikawada T."/>
            <person name="Gusev O."/>
        </authorList>
    </citation>
    <scope>NUCLEOTIDE SEQUENCE</scope>
    <source>
        <strain evidence="2">NIAS01</strain>
        <tissue evidence="2">Whole body or cell culture</tissue>
    </source>
</reference>
<dbReference type="Gene3D" id="1.20.1250.20">
    <property type="entry name" value="MFS general substrate transporter like domains"/>
    <property type="match status" value="1"/>
</dbReference>
<dbReference type="PANTHER" id="PTHR11360">
    <property type="entry name" value="MONOCARBOXYLATE TRANSPORTER"/>
    <property type="match status" value="1"/>
</dbReference>
<feature type="transmembrane region" description="Helical" evidence="1">
    <location>
        <begin position="27"/>
        <end position="45"/>
    </location>
</feature>
<dbReference type="AlphaFoldDB" id="A0A9J6C7W7"/>
<dbReference type="InterPro" id="IPR050327">
    <property type="entry name" value="Proton-linked_MCT"/>
</dbReference>
<gene>
    <name evidence="2" type="ORF">PVAND_007944</name>
</gene>
<dbReference type="SUPFAM" id="SSF103473">
    <property type="entry name" value="MFS general substrate transporter"/>
    <property type="match status" value="1"/>
</dbReference>
<keyword evidence="1" id="KW-1133">Transmembrane helix</keyword>
<organism evidence="2 3">
    <name type="scientific">Polypedilum vanderplanki</name>
    <name type="common">Sleeping chironomid midge</name>
    <dbReference type="NCBI Taxonomy" id="319348"/>
    <lineage>
        <taxon>Eukaryota</taxon>
        <taxon>Metazoa</taxon>
        <taxon>Ecdysozoa</taxon>
        <taxon>Arthropoda</taxon>
        <taxon>Hexapoda</taxon>
        <taxon>Insecta</taxon>
        <taxon>Pterygota</taxon>
        <taxon>Neoptera</taxon>
        <taxon>Endopterygota</taxon>
        <taxon>Diptera</taxon>
        <taxon>Nematocera</taxon>
        <taxon>Chironomoidea</taxon>
        <taxon>Chironomidae</taxon>
        <taxon>Chironominae</taxon>
        <taxon>Polypedilum</taxon>
        <taxon>Polypedilum</taxon>
    </lineage>
</organism>
<dbReference type="EMBL" id="JADBJN010000002">
    <property type="protein sequence ID" value="KAG5678252.1"/>
    <property type="molecule type" value="Genomic_DNA"/>
</dbReference>
<feature type="transmembrane region" description="Helical" evidence="1">
    <location>
        <begin position="181"/>
        <end position="201"/>
    </location>
</feature>
<proteinExistence type="predicted"/>
<feature type="transmembrane region" description="Helical" evidence="1">
    <location>
        <begin position="345"/>
        <end position="367"/>
    </location>
</feature>
<dbReference type="InterPro" id="IPR036259">
    <property type="entry name" value="MFS_trans_sf"/>
</dbReference>
<evidence type="ECO:0008006" key="4">
    <source>
        <dbReference type="Google" id="ProtNLM"/>
    </source>
</evidence>
<comment type="caution">
    <text evidence="2">The sequence shown here is derived from an EMBL/GenBank/DDBJ whole genome shotgun (WGS) entry which is preliminary data.</text>
</comment>
<accession>A0A9J6C7W7</accession>
<protein>
    <recommendedName>
        <fullName evidence="4">Monocarboxylate transporter</fullName>
    </recommendedName>
</protein>
<dbReference type="InterPro" id="IPR011701">
    <property type="entry name" value="MFS"/>
</dbReference>
<sequence>MWNFERKYSISSVSFVQPRAIDGTHGWLVVFGVCLVFFFNISLLPTFNLLFQPIFDLTDNVSVTFASYIFEILTNLTILTTGFLLKDLSAKHFVTIGSSFVFFGMLWTSQITNLSELIFSYSFFIGIGLGLLNPACFIAILSCFQKSRNLAIGVAFASMGLGQLIMPHIANILLEQLNYRLTIICMAALSFIGLIGSIFVAPIKWRSHCEITDVIDEEQRPLLQENNQQKKFVVIRDVIQAADLDLLSDFNYLIISVGLSLIFAISTDFTKILPSFLMANLTFNVNQSRICLHVINLSDIIARATISFGADALKFSSKTIFLIGLTGMSIFRLLIMHIYFRFETILIFCILFGIFRAMTVVNQVLIIADFCRKRCPRKLPGTLGLSFVIKSIFLTIFNFIYQDIGENYPFHIYSHVILQSVIIFVWCCCSI</sequence>
<feature type="transmembrane region" description="Helical" evidence="1">
    <location>
        <begin position="65"/>
        <end position="85"/>
    </location>
</feature>
<dbReference type="OrthoDB" id="8055603at2759"/>
<dbReference type="GO" id="GO:0008028">
    <property type="term" value="F:monocarboxylic acid transmembrane transporter activity"/>
    <property type="evidence" value="ECO:0007669"/>
    <property type="project" value="TreeGrafter"/>
</dbReference>
<evidence type="ECO:0000313" key="3">
    <source>
        <dbReference type="Proteomes" id="UP001107558"/>
    </source>
</evidence>
<feature type="transmembrane region" description="Helical" evidence="1">
    <location>
        <begin position="92"/>
        <end position="112"/>
    </location>
</feature>
<feature type="transmembrane region" description="Helical" evidence="1">
    <location>
        <begin position="379"/>
        <end position="400"/>
    </location>
</feature>
<dbReference type="Pfam" id="PF07690">
    <property type="entry name" value="MFS_1"/>
    <property type="match status" value="1"/>
</dbReference>
<keyword evidence="1" id="KW-0812">Transmembrane</keyword>
<feature type="transmembrane region" description="Helical" evidence="1">
    <location>
        <begin position="150"/>
        <end position="169"/>
    </location>
</feature>
<feature type="transmembrane region" description="Helical" evidence="1">
    <location>
        <begin position="412"/>
        <end position="429"/>
    </location>
</feature>